<reference evidence="2" key="1">
    <citation type="submission" date="2017-04" db="EMBL/GenBank/DDBJ databases">
        <title>Function of individual gut microbiota members based on whole genome sequencing of pure cultures obtained from chicken caecum.</title>
        <authorList>
            <person name="Medvecky M."/>
            <person name="Cejkova D."/>
            <person name="Polansky O."/>
            <person name="Karasova D."/>
            <person name="Kubasova T."/>
            <person name="Cizek A."/>
            <person name="Rychlik I."/>
        </authorList>
    </citation>
    <scope>NUCLEOTIDE SEQUENCE [LARGE SCALE GENOMIC DNA]</scope>
    <source>
        <strain evidence="2">An71</strain>
    </source>
</reference>
<sequence length="122" mass="14201">MLSQTEIKHYDFWEKVIEQLYLGKTARTEFMACVIGDWLWDINPGGNGLGAKEISETWGGVGKYHEWLLKTMDQKKKMLEQMGKYFDNHKGEIMDLLDGEDIEYISDFSAEIYYEKLAGTVF</sequence>
<dbReference type="EMBL" id="NFHN01000001">
    <property type="protein sequence ID" value="OUN50365.1"/>
    <property type="molecule type" value="Genomic_DNA"/>
</dbReference>
<evidence type="ECO:0000313" key="2">
    <source>
        <dbReference type="Proteomes" id="UP000195868"/>
    </source>
</evidence>
<accession>A0A1Y4PCT8</accession>
<dbReference type="RefSeq" id="WP_087214205.1">
    <property type="nucleotide sequence ID" value="NZ_NFHN01000001.1"/>
</dbReference>
<proteinExistence type="predicted"/>
<dbReference type="AlphaFoldDB" id="A0A1Y4PCT8"/>
<comment type="caution">
    <text evidence="1">The sequence shown here is derived from an EMBL/GenBank/DDBJ whole genome shotgun (WGS) entry which is preliminary data.</text>
</comment>
<gene>
    <name evidence="1" type="ORF">B5G22_00070</name>
</gene>
<name>A0A1Y4PCT8_LIMRT</name>
<evidence type="ECO:0000313" key="1">
    <source>
        <dbReference type="EMBL" id="OUN50365.1"/>
    </source>
</evidence>
<organism evidence="1 2">
    <name type="scientific">Limosilactobacillus reuteri</name>
    <name type="common">Lactobacillus reuteri</name>
    <dbReference type="NCBI Taxonomy" id="1598"/>
    <lineage>
        <taxon>Bacteria</taxon>
        <taxon>Bacillati</taxon>
        <taxon>Bacillota</taxon>
        <taxon>Bacilli</taxon>
        <taxon>Lactobacillales</taxon>
        <taxon>Lactobacillaceae</taxon>
        <taxon>Limosilactobacillus</taxon>
    </lineage>
</organism>
<protein>
    <submittedName>
        <fullName evidence="1">Uncharacterized protein</fullName>
    </submittedName>
</protein>
<dbReference type="Proteomes" id="UP000195868">
    <property type="component" value="Unassembled WGS sequence"/>
</dbReference>